<sequence>MHPNALLIGLCIALLPSLTLAQTPLELFLQDFIRLLHIWAVLLALLVATSLVILSTTCCTYFWRSRKPQYE</sequence>
<reference evidence="1" key="1">
    <citation type="journal article" date="2011" name="Genome Biol.">
        <title>The draft genome of the carcinogenic human liver fluke Clonorchis sinensis.</title>
        <authorList>
            <person name="Wang X."/>
            <person name="Chen W."/>
            <person name="Huang Y."/>
            <person name="Sun J."/>
            <person name="Men J."/>
            <person name="Liu H."/>
            <person name="Luo F."/>
            <person name="Guo L."/>
            <person name="Lv X."/>
            <person name="Deng C."/>
            <person name="Zhou C."/>
            <person name="Fan Y."/>
            <person name="Li X."/>
            <person name="Huang L."/>
            <person name="Hu Y."/>
            <person name="Liang C."/>
            <person name="Hu X."/>
            <person name="Xu J."/>
            <person name="Yu X."/>
        </authorList>
    </citation>
    <scope>NUCLEOTIDE SEQUENCE [LARGE SCALE GENOMIC DNA]</scope>
    <source>
        <strain evidence="1">Henan</strain>
    </source>
</reference>
<dbReference type="AlphaFoldDB" id="G7YI66"/>
<reference key="2">
    <citation type="submission" date="2011-10" db="EMBL/GenBank/DDBJ databases">
        <title>The genome and transcriptome sequence of Clonorchis sinensis provide insights into the carcinogenic liver fluke.</title>
        <authorList>
            <person name="Wang X."/>
            <person name="Huang Y."/>
            <person name="Chen W."/>
            <person name="Liu H."/>
            <person name="Guo L."/>
            <person name="Chen Y."/>
            <person name="Luo F."/>
            <person name="Zhou W."/>
            <person name="Sun J."/>
            <person name="Mao Q."/>
            <person name="Liang P."/>
            <person name="Zhou C."/>
            <person name="Tian Y."/>
            <person name="Men J."/>
            <person name="Lv X."/>
            <person name="Huang L."/>
            <person name="Zhou J."/>
            <person name="Hu Y."/>
            <person name="Li R."/>
            <person name="Zhang F."/>
            <person name="Lei H."/>
            <person name="Li X."/>
            <person name="Hu X."/>
            <person name="Liang C."/>
            <person name="Xu J."/>
            <person name="Wu Z."/>
            <person name="Yu X."/>
        </authorList>
    </citation>
    <scope>NUCLEOTIDE SEQUENCE</scope>
    <source>
        <strain>Henan</strain>
    </source>
</reference>
<protein>
    <submittedName>
        <fullName evidence="1">Uncharacterized protein</fullName>
    </submittedName>
</protein>
<accession>G7YI66</accession>
<gene>
    <name evidence="1" type="ORF">CLF_108512</name>
</gene>
<keyword evidence="2" id="KW-1185">Reference proteome</keyword>
<dbReference type="InParanoid" id="G7YI66"/>
<name>G7YI66_CLOSI</name>
<evidence type="ECO:0000313" key="1">
    <source>
        <dbReference type="EMBL" id="GAA52649.1"/>
    </source>
</evidence>
<dbReference type="EMBL" id="DF143329">
    <property type="protein sequence ID" value="GAA52649.1"/>
    <property type="molecule type" value="Genomic_DNA"/>
</dbReference>
<organism evidence="1 2">
    <name type="scientific">Clonorchis sinensis</name>
    <name type="common">Chinese liver fluke</name>
    <dbReference type="NCBI Taxonomy" id="79923"/>
    <lineage>
        <taxon>Eukaryota</taxon>
        <taxon>Metazoa</taxon>
        <taxon>Spiralia</taxon>
        <taxon>Lophotrochozoa</taxon>
        <taxon>Platyhelminthes</taxon>
        <taxon>Trematoda</taxon>
        <taxon>Digenea</taxon>
        <taxon>Opisthorchiida</taxon>
        <taxon>Opisthorchiata</taxon>
        <taxon>Opisthorchiidae</taxon>
        <taxon>Clonorchis</taxon>
    </lineage>
</organism>
<evidence type="ECO:0000313" key="2">
    <source>
        <dbReference type="Proteomes" id="UP000008909"/>
    </source>
</evidence>
<dbReference type="Proteomes" id="UP000008909">
    <property type="component" value="Unassembled WGS sequence"/>
</dbReference>
<proteinExistence type="predicted"/>